<feature type="compositionally biased region" description="Low complexity" evidence="5">
    <location>
        <begin position="703"/>
        <end position="716"/>
    </location>
</feature>
<evidence type="ECO:0000256" key="1">
    <source>
        <dbReference type="ARBA" id="ARBA00023015"/>
    </source>
</evidence>
<evidence type="ECO:0000313" key="7">
    <source>
        <dbReference type="EMBL" id="KAK5953623.1"/>
    </source>
</evidence>
<gene>
    <name evidence="7" type="ORF">OHC33_005567</name>
</gene>
<evidence type="ECO:0000256" key="3">
    <source>
        <dbReference type="ARBA" id="ARBA00023163"/>
    </source>
</evidence>
<dbReference type="AlphaFoldDB" id="A0AAN8EWC1"/>
<evidence type="ECO:0000259" key="6">
    <source>
        <dbReference type="PROSITE" id="PS50048"/>
    </source>
</evidence>
<dbReference type="GO" id="GO:0008270">
    <property type="term" value="F:zinc ion binding"/>
    <property type="evidence" value="ECO:0007669"/>
    <property type="project" value="InterPro"/>
</dbReference>
<feature type="region of interest" description="Disordered" evidence="5">
    <location>
        <begin position="703"/>
        <end position="760"/>
    </location>
</feature>
<dbReference type="InterPro" id="IPR053178">
    <property type="entry name" value="Osmoadaptation_assoc"/>
</dbReference>
<keyword evidence="1" id="KW-0805">Transcription regulation</keyword>
<protein>
    <recommendedName>
        <fullName evidence="6">Zn(2)-C6 fungal-type domain-containing protein</fullName>
    </recommendedName>
</protein>
<accession>A0AAN8EWC1</accession>
<reference evidence="7 8" key="1">
    <citation type="submission" date="2022-12" db="EMBL/GenBank/DDBJ databases">
        <title>Genomic features and morphological characterization of a novel Knufia sp. strain isolated from spacecraft assembly facility.</title>
        <authorList>
            <person name="Teixeira M."/>
            <person name="Chander A.M."/>
            <person name="Stajich J.E."/>
            <person name="Venkateswaran K."/>
        </authorList>
    </citation>
    <scope>NUCLEOTIDE SEQUENCE [LARGE SCALE GENOMIC DNA]</scope>
    <source>
        <strain evidence="7 8">FJI-L2-BK-P2</strain>
    </source>
</reference>
<dbReference type="Proteomes" id="UP001316803">
    <property type="component" value="Unassembled WGS sequence"/>
</dbReference>
<dbReference type="Pfam" id="PF11951">
    <property type="entry name" value="Fungal_trans_2"/>
    <property type="match status" value="1"/>
</dbReference>
<keyword evidence="2" id="KW-0238">DNA-binding</keyword>
<evidence type="ECO:0000256" key="2">
    <source>
        <dbReference type="ARBA" id="ARBA00023125"/>
    </source>
</evidence>
<dbReference type="GO" id="GO:0000981">
    <property type="term" value="F:DNA-binding transcription factor activity, RNA polymerase II-specific"/>
    <property type="evidence" value="ECO:0007669"/>
    <property type="project" value="InterPro"/>
</dbReference>
<dbReference type="InterPro" id="IPR036864">
    <property type="entry name" value="Zn2-C6_fun-type_DNA-bd_sf"/>
</dbReference>
<dbReference type="InterPro" id="IPR001138">
    <property type="entry name" value="Zn2Cys6_DnaBD"/>
</dbReference>
<dbReference type="Pfam" id="PF00172">
    <property type="entry name" value="Zn_clus"/>
    <property type="match status" value="1"/>
</dbReference>
<feature type="domain" description="Zn(2)-C6 fungal-type" evidence="6">
    <location>
        <begin position="9"/>
        <end position="37"/>
    </location>
</feature>
<dbReference type="GO" id="GO:0003677">
    <property type="term" value="F:DNA binding"/>
    <property type="evidence" value="ECO:0007669"/>
    <property type="project" value="UniProtKB-KW"/>
</dbReference>
<dbReference type="Gene3D" id="4.10.240.10">
    <property type="entry name" value="Zn(2)-C6 fungal-type DNA-binding domain"/>
    <property type="match status" value="1"/>
</dbReference>
<feature type="region of interest" description="Disordered" evidence="5">
    <location>
        <begin position="57"/>
        <end position="92"/>
    </location>
</feature>
<comment type="caution">
    <text evidence="7">The sequence shown here is derived from an EMBL/GenBank/DDBJ whole genome shotgun (WGS) entry which is preliminary data.</text>
</comment>
<dbReference type="CDD" id="cd00067">
    <property type="entry name" value="GAL4"/>
    <property type="match status" value="1"/>
</dbReference>
<evidence type="ECO:0000256" key="5">
    <source>
        <dbReference type="SAM" id="MobiDB-lite"/>
    </source>
</evidence>
<proteinExistence type="predicted"/>
<keyword evidence="8" id="KW-1185">Reference proteome</keyword>
<dbReference type="PANTHER" id="PTHR38111:SF6">
    <property type="entry name" value="FINGER DOMAIN PROTEIN, PUTATIVE (AFU_ORTHOLOGUE AFUA_8G01940)-RELATED"/>
    <property type="match status" value="1"/>
</dbReference>
<dbReference type="PROSITE" id="PS50048">
    <property type="entry name" value="ZN2_CY6_FUNGAL_2"/>
    <property type="match status" value="1"/>
</dbReference>
<dbReference type="PANTHER" id="PTHR38111">
    <property type="entry name" value="ZN(2)-C6 FUNGAL-TYPE DOMAIN-CONTAINING PROTEIN-RELATED"/>
    <property type="match status" value="1"/>
</dbReference>
<feature type="region of interest" description="Disordered" evidence="5">
    <location>
        <begin position="790"/>
        <end position="818"/>
    </location>
</feature>
<name>A0AAN8EWC1_9EURO</name>
<organism evidence="7 8">
    <name type="scientific">Knufia fluminis</name>
    <dbReference type="NCBI Taxonomy" id="191047"/>
    <lineage>
        <taxon>Eukaryota</taxon>
        <taxon>Fungi</taxon>
        <taxon>Dikarya</taxon>
        <taxon>Ascomycota</taxon>
        <taxon>Pezizomycotina</taxon>
        <taxon>Eurotiomycetes</taxon>
        <taxon>Chaetothyriomycetidae</taxon>
        <taxon>Chaetothyriales</taxon>
        <taxon>Trichomeriaceae</taxon>
        <taxon>Knufia</taxon>
    </lineage>
</organism>
<sequence length="818" mass="91830">MVGVPRSKGCRICVQRRVKCDQTRPTCNNCKKGNRPCPGYAQDLKFQDEGVRLRKRYDHQGPSTTISGVDSNHDSDESPPGLSSTATADANTDVATNVVSPREDPNATTQDGKHWDVVGLDLNKTKRRTFLGLLEGKTQAYLDLADTMPEHTQFKYTINIDDPWSADFLFTNFSKAFDPHQHIHAPEQNQNALITKFKESLFPDNQSIPAAFKSHARWLSHLPPLTGTNPLLDAAVRAVTLVHIGRLNNSEPFVMESRPYYGQALRLLNKALQDKRSGTSSETLCAVILLSFYEMFASDNNDSWIRHAGGVSALMRARGPAKHRHGFDREIYLAYRYTLIIEAFQEDVPCFLAEPAWLQMSREVHSDLKTASVTPARLEIFDLAEEYYASMVTCPEICANARSIWQAKQNGTPPPCNRAELIEKTIIARTTFKGTFTRFEAALKRAGVSPTINLNQRDPLIGIEYEFVNTFISATYTGYWTVLIVLNLCLQGLQSEDAEIVQYYEQESRDCALNICRSTAFMLTSSFLGPFFIIFGLRVGLLVFEQTDHGQPAREADWILRKLFEIGDKHMGIAKHVPGYRPGITADDLIAEFRSRSKKSKQGNDVTEKQEFNRQVANGDIFDDSITPDVDVDVEGPFDTIGGMRKTRAAREGERAFAKLRGHSGLQKGSWQDFEQVEDVWKAWDEQNRVQLQQNMDNLNETPAATTAKSSSGTGSPQPPMGTQEHQPRQRFASPDIGFFDPTFGMNDEQLPDLGQTPNTFVQNSQQKFLFADFEGTEARPAADLALQDFGLGPARPVPDQPQRKNTFPRGLERFFTE</sequence>
<keyword evidence="4" id="KW-0539">Nucleus</keyword>
<keyword evidence="3" id="KW-0804">Transcription</keyword>
<dbReference type="SUPFAM" id="SSF57701">
    <property type="entry name" value="Zn2/Cys6 DNA-binding domain"/>
    <property type="match status" value="1"/>
</dbReference>
<dbReference type="InterPro" id="IPR021858">
    <property type="entry name" value="Fun_TF"/>
</dbReference>
<evidence type="ECO:0000313" key="8">
    <source>
        <dbReference type="Proteomes" id="UP001316803"/>
    </source>
</evidence>
<dbReference type="SMART" id="SM00066">
    <property type="entry name" value="GAL4"/>
    <property type="match status" value="1"/>
</dbReference>
<feature type="compositionally biased region" description="Polar residues" evidence="5">
    <location>
        <begin position="61"/>
        <end position="70"/>
    </location>
</feature>
<dbReference type="EMBL" id="JAKLMC020000011">
    <property type="protein sequence ID" value="KAK5953623.1"/>
    <property type="molecule type" value="Genomic_DNA"/>
</dbReference>
<evidence type="ECO:0000256" key="4">
    <source>
        <dbReference type="ARBA" id="ARBA00023242"/>
    </source>
</evidence>